<dbReference type="InterPro" id="IPR029058">
    <property type="entry name" value="AB_hydrolase_fold"/>
</dbReference>
<evidence type="ECO:0000256" key="4">
    <source>
        <dbReference type="ARBA" id="ARBA00022670"/>
    </source>
</evidence>
<protein>
    <recommendedName>
        <fullName evidence="2">carboxypeptidase C</fullName>
        <ecNumber evidence="2">3.4.16.5</ecNumber>
    </recommendedName>
</protein>
<evidence type="ECO:0000313" key="7">
    <source>
        <dbReference type="EMBL" id="KIM27906.1"/>
    </source>
</evidence>
<dbReference type="PANTHER" id="PTHR11802:SF113">
    <property type="entry name" value="SERINE CARBOXYPEPTIDASE CTSA-4.1"/>
    <property type="match status" value="1"/>
</dbReference>
<dbReference type="Gene3D" id="3.40.50.1820">
    <property type="entry name" value="alpha/beta hydrolase"/>
    <property type="match status" value="1"/>
</dbReference>
<keyword evidence="5" id="KW-0378">Hydrolase</keyword>
<dbReference type="InterPro" id="IPR001563">
    <property type="entry name" value="Peptidase_S10"/>
</dbReference>
<evidence type="ECO:0000256" key="5">
    <source>
        <dbReference type="ARBA" id="ARBA00022801"/>
    </source>
</evidence>
<gene>
    <name evidence="7" type="ORF">M408DRAFT_70653</name>
</gene>
<dbReference type="GO" id="GO:0004185">
    <property type="term" value="F:serine-type carboxypeptidase activity"/>
    <property type="evidence" value="ECO:0007669"/>
    <property type="project" value="UniProtKB-EC"/>
</dbReference>
<evidence type="ECO:0000256" key="2">
    <source>
        <dbReference type="ARBA" id="ARBA00012446"/>
    </source>
</evidence>
<dbReference type="PRINTS" id="PR00724">
    <property type="entry name" value="CRBOXYPTASEC"/>
</dbReference>
<dbReference type="Pfam" id="PF00450">
    <property type="entry name" value="Peptidase_S10"/>
    <property type="match status" value="1"/>
</dbReference>
<dbReference type="PANTHER" id="PTHR11802">
    <property type="entry name" value="SERINE PROTEASE FAMILY S10 SERINE CARBOXYPEPTIDASE"/>
    <property type="match status" value="1"/>
</dbReference>
<dbReference type="GO" id="GO:0006508">
    <property type="term" value="P:proteolysis"/>
    <property type="evidence" value="ECO:0007669"/>
    <property type="project" value="UniProtKB-KW"/>
</dbReference>
<keyword evidence="8" id="KW-1185">Reference proteome</keyword>
<keyword evidence="4" id="KW-0645">Protease</keyword>
<dbReference type="EC" id="3.4.16.5" evidence="2"/>
<feature type="non-terminal residue" evidence="7">
    <location>
        <position position="1"/>
    </location>
</feature>
<evidence type="ECO:0000256" key="1">
    <source>
        <dbReference type="ARBA" id="ARBA00009431"/>
    </source>
</evidence>
<proteinExistence type="inferred from homology"/>
<evidence type="ECO:0000256" key="3">
    <source>
        <dbReference type="ARBA" id="ARBA00022645"/>
    </source>
</evidence>
<evidence type="ECO:0000313" key="8">
    <source>
        <dbReference type="Proteomes" id="UP000054097"/>
    </source>
</evidence>
<sequence length="455" mass="51159">LDLHSILSSESSALTHPSYPNHHVRFKQTHGFCDETVKTYTGYIDIEHGRKHLFFYFFESRRDPDNDDVVSCINGGPGGGSSALGLLTELGPCNIDSSSPNGTAWNPWGWNRKTNLLFLDQPIDVGYSYGDKTPLPSTAPDAARDVHAFLTVWFETFSKFKGRPFHFAGDSYGGRYVPVFASHIWDRNQDAHEEGRTPINLQSIMLGNGWTNPAKIYGSYYDMLCKNSTITPFYPIRMCSELVYTAPECEKKITQSCGRNYNKFDCRAAFDYCQTELINSFETTSINWYDISKSCGGNDLDCYPEIEEVRKYLSKNSTKDMLGVPRNHKFQVISWPLHEAFVDAGDMYDPSDSYVVGLLERGVRVLVYVGTNDLACNFVGNYRTVQGLDWSGSNAFTSSELTPWSVNGHVAGETKSHGRLTFATIRGAGHLVPFDKPEESVYMLEKWVANEHLGD</sequence>
<dbReference type="SUPFAM" id="SSF53474">
    <property type="entry name" value="alpha/beta-Hydrolases"/>
    <property type="match status" value="1"/>
</dbReference>
<dbReference type="InterPro" id="IPR033124">
    <property type="entry name" value="Ser_caboxypep_his_AS"/>
</dbReference>
<dbReference type="STRING" id="933852.A0A0C3B8X1"/>
<name>A0A0C3B8X1_SERVB</name>
<keyword evidence="3" id="KW-0121">Carboxypeptidase</keyword>
<evidence type="ECO:0000256" key="6">
    <source>
        <dbReference type="ARBA" id="ARBA00023180"/>
    </source>
</evidence>
<comment type="similarity">
    <text evidence="1">Belongs to the peptidase S10 family.</text>
</comment>
<dbReference type="OrthoDB" id="443318at2759"/>
<dbReference type="PROSITE" id="PS00560">
    <property type="entry name" value="CARBOXYPEPT_SER_HIS"/>
    <property type="match status" value="1"/>
</dbReference>
<dbReference type="GO" id="GO:0000324">
    <property type="term" value="C:fungal-type vacuole"/>
    <property type="evidence" value="ECO:0007669"/>
    <property type="project" value="TreeGrafter"/>
</dbReference>
<accession>A0A0C3B8X1</accession>
<dbReference type="Gene3D" id="1.10.287.410">
    <property type="match status" value="1"/>
</dbReference>
<reference evidence="7 8" key="1">
    <citation type="submission" date="2014-04" db="EMBL/GenBank/DDBJ databases">
        <authorList>
            <consortium name="DOE Joint Genome Institute"/>
            <person name="Kuo A."/>
            <person name="Zuccaro A."/>
            <person name="Kohler A."/>
            <person name="Nagy L.G."/>
            <person name="Floudas D."/>
            <person name="Copeland A."/>
            <person name="Barry K.W."/>
            <person name="Cichocki N."/>
            <person name="Veneault-Fourrey C."/>
            <person name="LaButti K."/>
            <person name="Lindquist E.A."/>
            <person name="Lipzen A."/>
            <person name="Lundell T."/>
            <person name="Morin E."/>
            <person name="Murat C."/>
            <person name="Sun H."/>
            <person name="Tunlid A."/>
            <person name="Henrissat B."/>
            <person name="Grigoriev I.V."/>
            <person name="Hibbett D.S."/>
            <person name="Martin F."/>
            <person name="Nordberg H.P."/>
            <person name="Cantor M.N."/>
            <person name="Hua S.X."/>
        </authorList>
    </citation>
    <scope>NUCLEOTIDE SEQUENCE [LARGE SCALE GENOMIC DNA]</scope>
    <source>
        <strain evidence="7 8">MAFF 305830</strain>
    </source>
</reference>
<organism evidence="7 8">
    <name type="scientific">Serendipita vermifera MAFF 305830</name>
    <dbReference type="NCBI Taxonomy" id="933852"/>
    <lineage>
        <taxon>Eukaryota</taxon>
        <taxon>Fungi</taxon>
        <taxon>Dikarya</taxon>
        <taxon>Basidiomycota</taxon>
        <taxon>Agaricomycotina</taxon>
        <taxon>Agaricomycetes</taxon>
        <taxon>Sebacinales</taxon>
        <taxon>Serendipitaceae</taxon>
        <taxon>Serendipita</taxon>
    </lineage>
</organism>
<reference evidence="8" key="2">
    <citation type="submission" date="2015-01" db="EMBL/GenBank/DDBJ databases">
        <title>Evolutionary Origins and Diversification of the Mycorrhizal Mutualists.</title>
        <authorList>
            <consortium name="DOE Joint Genome Institute"/>
            <consortium name="Mycorrhizal Genomics Consortium"/>
            <person name="Kohler A."/>
            <person name="Kuo A."/>
            <person name="Nagy L.G."/>
            <person name="Floudas D."/>
            <person name="Copeland A."/>
            <person name="Barry K.W."/>
            <person name="Cichocki N."/>
            <person name="Veneault-Fourrey C."/>
            <person name="LaButti K."/>
            <person name="Lindquist E.A."/>
            <person name="Lipzen A."/>
            <person name="Lundell T."/>
            <person name="Morin E."/>
            <person name="Murat C."/>
            <person name="Riley R."/>
            <person name="Ohm R."/>
            <person name="Sun H."/>
            <person name="Tunlid A."/>
            <person name="Henrissat B."/>
            <person name="Grigoriev I.V."/>
            <person name="Hibbett D.S."/>
            <person name="Martin F."/>
        </authorList>
    </citation>
    <scope>NUCLEOTIDE SEQUENCE [LARGE SCALE GENOMIC DNA]</scope>
    <source>
        <strain evidence="8">MAFF 305830</strain>
    </source>
</reference>
<dbReference type="EMBL" id="KN824296">
    <property type="protein sequence ID" value="KIM27906.1"/>
    <property type="molecule type" value="Genomic_DNA"/>
</dbReference>
<dbReference type="HOGENOM" id="CLU_008523_10_4_1"/>
<keyword evidence="6" id="KW-0325">Glycoprotein</keyword>
<dbReference type="AlphaFoldDB" id="A0A0C3B8X1"/>
<dbReference type="Proteomes" id="UP000054097">
    <property type="component" value="Unassembled WGS sequence"/>
</dbReference>